<gene>
    <name evidence="7" type="primary">putative Importin-13</name>
    <name evidence="7" type="ORF">CLUMA_CG015289</name>
</gene>
<name>A0A1J1IQL6_9DIPT</name>
<dbReference type="Proteomes" id="UP000183832">
    <property type="component" value="Unassembled WGS sequence"/>
</dbReference>
<dbReference type="InterPro" id="IPR051345">
    <property type="entry name" value="Importin_beta-like_NTR"/>
</dbReference>
<dbReference type="Pfam" id="PF24139">
    <property type="entry name" value="TPR_TNPO3_IPO13_4th"/>
    <property type="match status" value="1"/>
</dbReference>
<evidence type="ECO:0000256" key="2">
    <source>
        <dbReference type="ARBA" id="ARBA00007991"/>
    </source>
</evidence>
<evidence type="ECO:0000256" key="3">
    <source>
        <dbReference type="ARBA" id="ARBA00011422"/>
    </source>
</evidence>
<comment type="subcellular location">
    <subcellularLocation>
        <location evidence="1">Nucleus</location>
    </subcellularLocation>
</comment>
<comment type="similarity">
    <text evidence="2">Belongs to the importin beta family.</text>
</comment>
<dbReference type="GO" id="GO:0005634">
    <property type="term" value="C:nucleus"/>
    <property type="evidence" value="ECO:0007669"/>
    <property type="project" value="UniProtKB-SubCell"/>
</dbReference>
<dbReference type="InterPro" id="IPR011989">
    <property type="entry name" value="ARM-like"/>
</dbReference>
<dbReference type="SUPFAM" id="SSF48371">
    <property type="entry name" value="ARM repeat"/>
    <property type="match status" value="1"/>
</dbReference>
<reference evidence="7 8" key="1">
    <citation type="submission" date="2015-04" db="EMBL/GenBank/DDBJ databases">
        <authorList>
            <person name="Syromyatnikov M.Y."/>
            <person name="Popov V.N."/>
        </authorList>
    </citation>
    <scope>NUCLEOTIDE SEQUENCE [LARGE SCALE GENOMIC DNA]</scope>
</reference>
<evidence type="ECO:0000259" key="6">
    <source>
        <dbReference type="PROSITE" id="PS50166"/>
    </source>
</evidence>
<evidence type="ECO:0000256" key="1">
    <source>
        <dbReference type="ARBA" id="ARBA00004123"/>
    </source>
</evidence>
<dbReference type="STRING" id="568069.A0A1J1IQL6"/>
<dbReference type="PANTHER" id="PTHR12363:SF33">
    <property type="entry name" value="IMPORTIN-13"/>
    <property type="match status" value="1"/>
</dbReference>
<keyword evidence="4" id="KW-0813">Transport</keyword>
<evidence type="ECO:0000313" key="8">
    <source>
        <dbReference type="Proteomes" id="UP000183832"/>
    </source>
</evidence>
<dbReference type="Pfam" id="PF18806">
    <property type="entry name" value="Importin_rep_3"/>
    <property type="match status" value="1"/>
</dbReference>
<dbReference type="InterPro" id="IPR016024">
    <property type="entry name" value="ARM-type_fold"/>
</dbReference>
<feature type="domain" description="Importin N-terminal" evidence="6">
    <location>
        <begin position="21"/>
        <end position="91"/>
    </location>
</feature>
<dbReference type="AlphaFoldDB" id="A0A1J1IQL6"/>
<dbReference type="InterPro" id="IPR040709">
    <property type="entry name" value="Importin_rep_1"/>
</dbReference>
<dbReference type="Pfam" id="PF03810">
    <property type="entry name" value="IBN_N"/>
    <property type="match status" value="1"/>
</dbReference>
<dbReference type="InterPro" id="IPR058537">
    <property type="entry name" value="TPR_TNPO3_IPO13_4th"/>
</dbReference>
<evidence type="ECO:0000256" key="4">
    <source>
        <dbReference type="ARBA" id="ARBA00022448"/>
    </source>
</evidence>
<accession>A0A1J1IQL6</accession>
<dbReference type="GO" id="GO:0006606">
    <property type="term" value="P:protein import into nucleus"/>
    <property type="evidence" value="ECO:0007669"/>
    <property type="project" value="TreeGrafter"/>
</dbReference>
<dbReference type="PROSITE" id="PS50166">
    <property type="entry name" value="IMPORTIN_B_NT"/>
    <property type="match status" value="1"/>
</dbReference>
<dbReference type="Pfam" id="PF18773">
    <property type="entry name" value="Importin_rep"/>
    <property type="match status" value="1"/>
</dbReference>
<keyword evidence="8" id="KW-1185">Reference proteome</keyword>
<dbReference type="InterPro" id="IPR001494">
    <property type="entry name" value="Importin-beta_N"/>
</dbReference>
<sequence length="898" mass="102544">MDNLSNLEQAVNLFYKSQSTDQAQLNDFLINQQRDPAAWSWLWSFLDFNKSVEVQFFGAVTLHQKLSKNWQEVPQSMHNELKEKILQKIVEFGGAGTKLVLNRLCMSLSAFIVHMLKEWPSALNDVINMFQNQQLPNLSQHTQLWILFDVLSGVPDESCCIFTSIQRVQLKNEVYKNATIVLKTMENFINIKCEKHQLEDEDITSLQNVAKCATTWFKNGSIPLDECMDNLNEDIAFGIYSLFITSIECHSRTILAGICADSPEHHEIYIRVVNEILLCTDKPGIYPVEESCSTLAMGFWFMLQDEILSYDNATEREQCIKAIEPVYAHLVKILVRKSKLPDECNVGKWNSDDLETFRCYRQDIADTLLCCFDVLHVQILKLLSETLDEGIQAIQANHNNWPILEASIHGFCAISQQIESVEYPEIVKLMRVLNEIPYETLNEKLLGTALETMGAYSEWVNDIPKYLPSAIELLVKGLDSPMSSQATLGLKDLTGDCHPQEMIPYAEPLLDACQQSLLKGHLAHPESIRLMYSIGNVLSMISAEKIPNYLDNIISPCFKELQMFAEHQNSSDGARLRIMFCLNMISTLFSSLNVNKTKRLQPMNVENQPQPILLILQKTMPIFKQICDLYINDVVVIENLCKALQQALNNLMDDIKPILNDLCLLILSIFHNRCVPPAIDIAGSCILMFFGDEVYKEPMKQLLLQIIIYNFNVFEQTPPNKFSDISDLMESFYALNSRIVKKIPAAYTQENMDFIKLMEYALKGITLPETGVIKKSASFIATFIKESRNHVNMTNTILMKGEEIVRTVLLCIAGITPRVNVDVFGDVFIALNAKYPSEFLVWMKILETQSFPTSYTQHEEKITFMKNIIKEKVNKRLVNDHIKRFSARCRGLIETSDM</sequence>
<dbReference type="OrthoDB" id="2016913at2759"/>
<keyword evidence="5" id="KW-0539">Nucleus</keyword>
<organism evidence="7 8">
    <name type="scientific">Clunio marinus</name>
    <dbReference type="NCBI Taxonomy" id="568069"/>
    <lineage>
        <taxon>Eukaryota</taxon>
        <taxon>Metazoa</taxon>
        <taxon>Ecdysozoa</taxon>
        <taxon>Arthropoda</taxon>
        <taxon>Hexapoda</taxon>
        <taxon>Insecta</taxon>
        <taxon>Pterygota</taxon>
        <taxon>Neoptera</taxon>
        <taxon>Endopterygota</taxon>
        <taxon>Diptera</taxon>
        <taxon>Nematocera</taxon>
        <taxon>Chironomoidea</taxon>
        <taxon>Chironomidae</taxon>
        <taxon>Clunio</taxon>
    </lineage>
</organism>
<comment type="subunit">
    <text evidence="3">Interacts with UBC9, RAN, RBM8A, eIF-1A and PAX6.</text>
</comment>
<proteinExistence type="inferred from homology"/>
<dbReference type="Gene3D" id="1.25.10.10">
    <property type="entry name" value="Leucine-rich Repeat Variant"/>
    <property type="match status" value="1"/>
</dbReference>
<dbReference type="EMBL" id="CVRI01000057">
    <property type="protein sequence ID" value="CRL02034.1"/>
    <property type="molecule type" value="Genomic_DNA"/>
</dbReference>
<evidence type="ECO:0000313" key="7">
    <source>
        <dbReference type="EMBL" id="CRL02034.1"/>
    </source>
</evidence>
<dbReference type="GO" id="GO:0031267">
    <property type="term" value="F:small GTPase binding"/>
    <property type="evidence" value="ECO:0007669"/>
    <property type="project" value="InterPro"/>
</dbReference>
<dbReference type="PANTHER" id="PTHR12363">
    <property type="entry name" value="TRANSPORTIN 3 AND IMPORTIN 13"/>
    <property type="match status" value="1"/>
</dbReference>
<protein>
    <submittedName>
        <fullName evidence="7">CLUMA_CG015289, isoform A</fullName>
    </submittedName>
</protein>
<dbReference type="InterPro" id="IPR040520">
    <property type="entry name" value="Importin_rep_3"/>
</dbReference>
<dbReference type="GO" id="GO:0005737">
    <property type="term" value="C:cytoplasm"/>
    <property type="evidence" value="ECO:0007669"/>
    <property type="project" value="TreeGrafter"/>
</dbReference>
<evidence type="ECO:0000256" key="5">
    <source>
        <dbReference type="ARBA" id="ARBA00023242"/>
    </source>
</evidence>